<dbReference type="EMBL" id="SPHZ02000003">
    <property type="protein sequence ID" value="KAF0924610.1"/>
    <property type="molecule type" value="Genomic_DNA"/>
</dbReference>
<protein>
    <submittedName>
        <fullName evidence="1">Uncharacterized protein</fullName>
    </submittedName>
</protein>
<evidence type="ECO:0000313" key="1">
    <source>
        <dbReference type="EMBL" id="KAF0924610.1"/>
    </source>
</evidence>
<sequence length="69" mass="7659">MMASHGYEDRYSDNVTYSLSTANTIKVHVPAIKGKRVVAFGFNCLVAIDKYDDLCRARQSTYQGDHSAA</sequence>
<comment type="caution">
    <text evidence="1">The sequence shown here is derived from an EMBL/GenBank/DDBJ whole genome shotgun (WGS) entry which is preliminary data.</text>
</comment>
<evidence type="ECO:0000313" key="2">
    <source>
        <dbReference type="Proteomes" id="UP000479710"/>
    </source>
</evidence>
<proteinExistence type="predicted"/>
<reference evidence="1 2" key="1">
    <citation type="submission" date="2019-11" db="EMBL/GenBank/DDBJ databases">
        <title>Whole genome sequence of Oryza granulata.</title>
        <authorList>
            <person name="Li W."/>
        </authorList>
    </citation>
    <scope>NUCLEOTIDE SEQUENCE [LARGE SCALE GENOMIC DNA]</scope>
    <source>
        <strain evidence="2">cv. Menghai</strain>
        <tissue evidence="1">Leaf</tissue>
    </source>
</reference>
<keyword evidence="2" id="KW-1185">Reference proteome</keyword>
<organism evidence="1 2">
    <name type="scientific">Oryza meyeriana var. granulata</name>
    <dbReference type="NCBI Taxonomy" id="110450"/>
    <lineage>
        <taxon>Eukaryota</taxon>
        <taxon>Viridiplantae</taxon>
        <taxon>Streptophyta</taxon>
        <taxon>Embryophyta</taxon>
        <taxon>Tracheophyta</taxon>
        <taxon>Spermatophyta</taxon>
        <taxon>Magnoliopsida</taxon>
        <taxon>Liliopsida</taxon>
        <taxon>Poales</taxon>
        <taxon>Poaceae</taxon>
        <taxon>BOP clade</taxon>
        <taxon>Oryzoideae</taxon>
        <taxon>Oryzeae</taxon>
        <taxon>Oryzinae</taxon>
        <taxon>Oryza</taxon>
        <taxon>Oryza meyeriana</taxon>
    </lineage>
</organism>
<accession>A0A6G1EIF2</accession>
<dbReference type="Proteomes" id="UP000479710">
    <property type="component" value="Unassembled WGS sequence"/>
</dbReference>
<dbReference type="AlphaFoldDB" id="A0A6G1EIF2"/>
<gene>
    <name evidence="1" type="ORF">E2562_010215</name>
</gene>
<name>A0A6G1EIF2_9ORYZ</name>